<dbReference type="Pfam" id="PF00152">
    <property type="entry name" value="tRNA-synt_2"/>
    <property type="match status" value="1"/>
</dbReference>
<dbReference type="InterPro" id="IPR002312">
    <property type="entry name" value="Asp/Asn-tRNA-synth_IIb"/>
</dbReference>
<evidence type="ECO:0000259" key="8">
    <source>
        <dbReference type="PROSITE" id="PS50862"/>
    </source>
</evidence>
<comment type="subunit">
    <text evidence="7">Homodimer.</text>
</comment>
<dbReference type="GO" id="GO:0005524">
    <property type="term" value="F:ATP binding"/>
    <property type="evidence" value="ECO:0007669"/>
    <property type="project" value="UniProtKB-UniRule"/>
</dbReference>
<dbReference type="SUPFAM" id="SSF50249">
    <property type="entry name" value="Nucleic acid-binding proteins"/>
    <property type="match status" value="1"/>
</dbReference>
<keyword evidence="4 7" id="KW-0067">ATP-binding</keyword>
<evidence type="ECO:0000256" key="1">
    <source>
        <dbReference type="ARBA" id="ARBA00008226"/>
    </source>
</evidence>
<organism evidence="9 10">
    <name type="scientific">candidate division KSB3 bacterium</name>
    <dbReference type="NCBI Taxonomy" id="2044937"/>
    <lineage>
        <taxon>Bacteria</taxon>
        <taxon>candidate division KSB3</taxon>
    </lineage>
</organism>
<comment type="caution">
    <text evidence="9">The sequence shown here is derived from an EMBL/GenBank/DDBJ whole genome shotgun (WGS) entry which is preliminary data.</text>
</comment>
<dbReference type="GO" id="GO:0006421">
    <property type="term" value="P:asparaginyl-tRNA aminoacylation"/>
    <property type="evidence" value="ECO:0007669"/>
    <property type="project" value="UniProtKB-UniRule"/>
</dbReference>
<dbReference type="CDD" id="cd00776">
    <property type="entry name" value="AsxRS_core"/>
    <property type="match status" value="1"/>
</dbReference>
<dbReference type="SUPFAM" id="SSF55681">
    <property type="entry name" value="Class II aaRS and biotin synthetases"/>
    <property type="match status" value="1"/>
</dbReference>
<dbReference type="InterPro" id="IPR006195">
    <property type="entry name" value="aa-tRNA-synth_II"/>
</dbReference>
<dbReference type="FunFam" id="3.30.930.10:FF:000016">
    <property type="entry name" value="Asparagine--tRNA ligase"/>
    <property type="match status" value="1"/>
</dbReference>
<dbReference type="PROSITE" id="PS50862">
    <property type="entry name" value="AA_TRNA_LIGASE_II"/>
    <property type="match status" value="1"/>
</dbReference>
<evidence type="ECO:0000256" key="5">
    <source>
        <dbReference type="ARBA" id="ARBA00022917"/>
    </source>
</evidence>
<dbReference type="InterPro" id="IPR045864">
    <property type="entry name" value="aa-tRNA-synth_II/BPL/LPL"/>
</dbReference>
<dbReference type="GO" id="GO:0005737">
    <property type="term" value="C:cytoplasm"/>
    <property type="evidence" value="ECO:0007669"/>
    <property type="project" value="UniProtKB-SubCell"/>
</dbReference>
<dbReference type="EC" id="6.1.1.22" evidence="7"/>
<dbReference type="CDD" id="cd04318">
    <property type="entry name" value="EcAsnRS_like_N"/>
    <property type="match status" value="1"/>
</dbReference>
<dbReference type="NCBIfam" id="TIGR00457">
    <property type="entry name" value="asnS"/>
    <property type="match status" value="1"/>
</dbReference>
<evidence type="ECO:0000256" key="7">
    <source>
        <dbReference type="HAMAP-Rule" id="MF_00534"/>
    </source>
</evidence>
<sequence length="461" mass="52458">MSRRTRIKEALNSTAPVDKLLIKGWVRTKRDAKGFAFLEMNDGSCLKNIQVIIDETAPGFQALKAITTGSSVSVDGRLVESPGKGQKWEIHASSVQLIGPADPETYPLQKKRHSDEFLRTIAHLRPRTNKYGAIFRIRSEGSFAAHQFFHERGFSYIHTPIITGSDCEGAGEMFRVTTLPVVPEQKPGSNLFEQDFFGKEANLTVSGQLEVESYACSLGNVYTFGPTFRAENSNTPRHASEFWMIEPEMAFADLDDNMDLGEDMVKSMTLHVMEHCADDLQLFARFVDKTLMGVLENIVSSDFVRLPYREAIQILQQTKQKFEFPTEFGTDLQTEHERFLCETHFKKPVIVYNYPKAIKPFYMRVNDDNETVAAMDVLVPRIGELIGGSQREERLDVLQQRIAETGMDDAPYWWYLDLRRFGTVPHSGFGLGFERFLMMVTGVTNIRDVIPFPRTPKHLEF</sequence>
<dbReference type="EMBL" id="PDSK01000021">
    <property type="protein sequence ID" value="PIE36271.1"/>
    <property type="molecule type" value="Genomic_DNA"/>
</dbReference>
<keyword evidence="7" id="KW-0963">Cytoplasm</keyword>
<name>A0A2G6KKU0_9BACT</name>
<dbReference type="InterPro" id="IPR004522">
    <property type="entry name" value="Asn-tRNA-ligase"/>
</dbReference>
<dbReference type="Proteomes" id="UP000230821">
    <property type="component" value="Unassembled WGS sequence"/>
</dbReference>
<dbReference type="Gene3D" id="3.30.930.10">
    <property type="entry name" value="Bira Bifunctional Protein, Domain 2"/>
    <property type="match status" value="1"/>
</dbReference>
<keyword evidence="5 7" id="KW-0648">Protein biosynthesis</keyword>
<evidence type="ECO:0000256" key="2">
    <source>
        <dbReference type="ARBA" id="ARBA00022598"/>
    </source>
</evidence>
<comment type="subcellular location">
    <subcellularLocation>
        <location evidence="7">Cytoplasm</location>
    </subcellularLocation>
</comment>
<dbReference type="PANTHER" id="PTHR22594:SF34">
    <property type="entry name" value="ASPARAGINE--TRNA LIGASE, MITOCHONDRIAL-RELATED"/>
    <property type="match status" value="1"/>
</dbReference>
<evidence type="ECO:0000256" key="3">
    <source>
        <dbReference type="ARBA" id="ARBA00022741"/>
    </source>
</evidence>
<keyword evidence="3 7" id="KW-0547">Nucleotide-binding</keyword>
<dbReference type="Gene3D" id="2.40.50.140">
    <property type="entry name" value="Nucleic acid-binding proteins"/>
    <property type="match status" value="1"/>
</dbReference>
<dbReference type="Pfam" id="PF01336">
    <property type="entry name" value="tRNA_anti-codon"/>
    <property type="match status" value="1"/>
</dbReference>
<evidence type="ECO:0000256" key="6">
    <source>
        <dbReference type="ARBA" id="ARBA00023146"/>
    </source>
</evidence>
<dbReference type="PRINTS" id="PR01042">
    <property type="entry name" value="TRNASYNTHASP"/>
</dbReference>
<dbReference type="GO" id="GO:0004816">
    <property type="term" value="F:asparagine-tRNA ligase activity"/>
    <property type="evidence" value="ECO:0007669"/>
    <property type="project" value="UniProtKB-UniRule"/>
</dbReference>
<dbReference type="InterPro" id="IPR004364">
    <property type="entry name" value="Aa-tRNA-synt_II"/>
</dbReference>
<dbReference type="GO" id="GO:0003676">
    <property type="term" value="F:nucleic acid binding"/>
    <property type="evidence" value="ECO:0007669"/>
    <property type="project" value="InterPro"/>
</dbReference>
<proteinExistence type="inferred from homology"/>
<dbReference type="AlphaFoldDB" id="A0A2G6KKU0"/>
<evidence type="ECO:0000313" key="10">
    <source>
        <dbReference type="Proteomes" id="UP000230821"/>
    </source>
</evidence>
<dbReference type="PANTHER" id="PTHR22594">
    <property type="entry name" value="ASPARTYL/LYSYL-TRNA SYNTHETASE"/>
    <property type="match status" value="1"/>
</dbReference>
<dbReference type="InterPro" id="IPR004365">
    <property type="entry name" value="NA-bd_OB_tRNA"/>
</dbReference>
<dbReference type="NCBIfam" id="NF003037">
    <property type="entry name" value="PRK03932.1"/>
    <property type="match status" value="1"/>
</dbReference>
<reference evidence="9 10" key="1">
    <citation type="submission" date="2017-10" db="EMBL/GenBank/DDBJ databases">
        <title>Novel microbial diversity and functional potential in the marine mammal oral microbiome.</title>
        <authorList>
            <person name="Dudek N.K."/>
            <person name="Sun C.L."/>
            <person name="Burstein D."/>
            <person name="Kantor R.S."/>
            <person name="Aliaga Goltsman D.S."/>
            <person name="Bik E.M."/>
            <person name="Thomas B.C."/>
            <person name="Banfield J.F."/>
            <person name="Relman D.A."/>
        </authorList>
    </citation>
    <scope>NUCLEOTIDE SEQUENCE [LARGE SCALE GENOMIC DNA]</scope>
    <source>
        <strain evidence="9">DOLJORAL78_47_16</strain>
    </source>
</reference>
<protein>
    <recommendedName>
        <fullName evidence="7">Asparagine--tRNA ligase</fullName>
        <ecNumber evidence="7">6.1.1.22</ecNumber>
    </recommendedName>
    <alternativeName>
        <fullName evidence="7">Asparaginyl-tRNA synthetase</fullName>
        <shortName evidence="7">AsnRS</shortName>
    </alternativeName>
</protein>
<dbReference type="InterPro" id="IPR012340">
    <property type="entry name" value="NA-bd_OB-fold"/>
</dbReference>
<comment type="catalytic activity">
    <reaction evidence="7">
        <text>tRNA(Asn) + L-asparagine + ATP = L-asparaginyl-tRNA(Asn) + AMP + diphosphate + H(+)</text>
        <dbReference type="Rhea" id="RHEA:11180"/>
        <dbReference type="Rhea" id="RHEA-COMP:9659"/>
        <dbReference type="Rhea" id="RHEA-COMP:9674"/>
        <dbReference type="ChEBI" id="CHEBI:15378"/>
        <dbReference type="ChEBI" id="CHEBI:30616"/>
        <dbReference type="ChEBI" id="CHEBI:33019"/>
        <dbReference type="ChEBI" id="CHEBI:58048"/>
        <dbReference type="ChEBI" id="CHEBI:78442"/>
        <dbReference type="ChEBI" id="CHEBI:78515"/>
        <dbReference type="ChEBI" id="CHEBI:456215"/>
        <dbReference type="EC" id="6.1.1.22"/>
    </reaction>
</comment>
<accession>A0A2G6KKU0</accession>
<keyword evidence="2 7" id="KW-0436">Ligase</keyword>
<gene>
    <name evidence="7" type="primary">asnS</name>
    <name evidence="9" type="ORF">CSA56_00865</name>
</gene>
<dbReference type="HAMAP" id="MF_00534">
    <property type="entry name" value="Asn_tRNA_synth"/>
    <property type="match status" value="1"/>
</dbReference>
<comment type="similarity">
    <text evidence="1 7">Belongs to the class-II aminoacyl-tRNA synthetase family.</text>
</comment>
<keyword evidence="6 7" id="KW-0030">Aminoacyl-tRNA synthetase</keyword>
<feature type="domain" description="Aminoacyl-transfer RNA synthetases class-II family profile" evidence="8">
    <location>
        <begin position="144"/>
        <end position="451"/>
    </location>
</feature>
<evidence type="ECO:0000256" key="4">
    <source>
        <dbReference type="ARBA" id="ARBA00022840"/>
    </source>
</evidence>
<evidence type="ECO:0000313" key="9">
    <source>
        <dbReference type="EMBL" id="PIE36271.1"/>
    </source>
</evidence>